<gene>
    <name evidence="6" type="ORF">HNQ43_000977</name>
</gene>
<dbReference type="InterPro" id="IPR000847">
    <property type="entry name" value="LysR_HTH_N"/>
</dbReference>
<evidence type="ECO:0000313" key="6">
    <source>
        <dbReference type="EMBL" id="MBB5184930.1"/>
    </source>
</evidence>
<dbReference type="InterPro" id="IPR036390">
    <property type="entry name" value="WH_DNA-bd_sf"/>
</dbReference>
<dbReference type="Proteomes" id="UP000521313">
    <property type="component" value="Unassembled WGS sequence"/>
</dbReference>
<accession>A0A7W8FYL6</accession>
<dbReference type="AlphaFoldDB" id="A0A7W8FYL6"/>
<comment type="similarity">
    <text evidence="1">Belongs to the LysR transcriptional regulatory family.</text>
</comment>
<feature type="domain" description="HTH lysR-type" evidence="5">
    <location>
        <begin position="2"/>
        <end position="59"/>
    </location>
</feature>
<comment type="caution">
    <text evidence="6">The sequence shown here is derived from an EMBL/GenBank/DDBJ whole genome shotgun (WGS) entry which is preliminary data.</text>
</comment>
<evidence type="ECO:0000256" key="4">
    <source>
        <dbReference type="ARBA" id="ARBA00023163"/>
    </source>
</evidence>
<dbReference type="PROSITE" id="PS50931">
    <property type="entry name" value="HTH_LYSR"/>
    <property type="match status" value="1"/>
</dbReference>
<organism evidence="6 7">
    <name type="scientific">Faecalicoccus acidiformans</name>
    <dbReference type="NCBI Taxonomy" id="915173"/>
    <lineage>
        <taxon>Bacteria</taxon>
        <taxon>Bacillati</taxon>
        <taxon>Bacillota</taxon>
        <taxon>Erysipelotrichia</taxon>
        <taxon>Erysipelotrichales</taxon>
        <taxon>Erysipelotrichaceae</taxon>
        <taxon>Faecalicoccus</taxon>
    </lineage>
</organism>
<dbReference type="CDD" id="cd05466">
    <property type="entry name" value="PBP2_LTTR_substrate"/>
    <property type="match status" value="1"/>
</dbReference>
<proteinExistence type="inferred from homology"/>
<dbReference type="GO" id="GO:0003677">
    <property type="term" value="F:DNA binding"/>
    <property type="evidence" value="ECO:0007669"/>
    <property type="project" value="UniProtKB-KW"/>
</dbReference>
<dbReference type="PANTHER" id="PTHR30346">
    <property type="entry name" value="TRANSCRIPTIONAL DUAL REGULATOR HCAR-RELATED"/>
    <property type="match status" value="1"/>
</dbReference>
<dbReference type="Gene3D" id="3.40.190.290">
    <property type="match status" value="1"/>
</dbReference>
<dbReference type="EMBL" id="JACHHD010000008">
    <property type="protein sequence ID" value="MBB5184930.1"/>
    <property type="molecule type" value="Genomic_DNA"/>
</dbReference>
<keyword evidence="4" id="KW-0804">Transcription</keyword>
<dbReference type="GO" id="GO:0032993">
    <property type="term" value="C:protein-DNA complex"/>
    <property type="evidence" value="ECO:0007669"/>
    <property type="project" value="TreeGrafter"/>
</dbReference>
<dbReference type="PANTHER" id="PTHR30346:SF28">
    <property type="entry name" value="HTH-TYPE TRANSCRIPTIONAL REGULATOR CYNR"/>
    <property type="match status" value="1"/>
</dbReference>
<evidence type="ECO:0000256" key="2">
    <source>
        <dbReference type="ARBA" id="ARBA00023015"/>
    </source>
</evidence>
<dbReference type="GO" id="GO:0003700">
    <property type="term" value="F:DNA-binding transcription factor activity"/>
    <property type="evidence" value="ECO:0007669"/>
    <property type="project" value="InterPro"/>
</dbReference>
<dbReference type="RefSeq" id="WP_183375342.1">
    <property type="nucleotide sequence ID" value="NZ_JACHHD010000008.1"/>
</dbReference>
<dbReference type="Gene3D" id="1.10.10.10">
    <property type="entry name" value="Winged helix-like DNA-binding domain superfamily/Winged helix DNA-binding domain"/>
    <property type="match status" value="1"/>
</dbReference>
<sequence>MIDSQLLYYLLVFSETGSLLKASELLHISQPSLSKAMQKLERELDLVIFDRTGNKITLNDDGKEILYYAKDIMMMINKLEAKAKDLKEKTQSINIGLTAPGPMFKFPSLFAPGGMNKKVSVSTEGEKDLLKNLLNNVYDIIFINNSVHADNLVCKKIMTEHLYVSVPKTHFLYQYKDNIHFSDIDGQTFLLSSDIGCWTAVLDKHMNRSRFLKQSDPGELKEIAEYSSIPSFVTNISISTNSIHNRINIPIVDEDAYMDFYAVCKKEKLRLFDFLAQK</sequence>
<evidence type="ECO:0000313" key="7">
    <source>
        <dbReference type="Proteomes" id="UP000521313"/>
    </source>
</evidence>
<evidence type="ECO:0000256" key="1">
    <source>
        <dbReference type="ARBA" id="ARBA00009437"/>
    </source>
</evidence>
<dbReference type="Pfam" id="PF03466">
    <property type="entry name" value="LysR_substrate"/>
    <property type="match status" value="1"/>
</dbReference>
<name>A0A7W8FYL6_9FIRM</name>
<dbReference type="SUPFAM" id="SSF46785">
    <property type="entry name" value="Winged helix' DNA-binding domain"/>
    <property type="match status" value="1"/>
</dbReference>
<evidence type="ECO:0000256" key="3">
    <source>
        <dbReference type="ARBA" id="ARBA00023125"/>
    </source>
</evidence>
<dbReference type="Pfam" id="PF00126">
    <property type="entry name" value="HTH_1"/>
    <property type="match status" value="1"/>
</dbReference>
<dbReference type="InterPro" id="IPR005119">
    <property type="entry name" value="LysR_subst-bd"/>
</dbReference>
<dbReference type="SUPFAM" id="SSF53850">
    <property type="entry name" value="Periplasmic binding protein-like II"/>
    <property type="match status" value="1"/>
</dbReference>
<reference evidence="6 7" key="1">
    <citation type="submission" date="2020-08" db="EMBL/GenBank/DDBJ databases">
        <title>Genomic Encyclopedia of Type Strains, Phase IV (KMG-IV): sequencing the most valuable type-strain genomes for metagenomic binning, comparative biology and taxonomic classification.</title>
        <authorList>
            <person name="Goeker M."/>
        </authorList>
    </citation>
    <scope>NUCLEOTIDE SEQUENCE [LARGE SCALE GENOMIC DNA]</scope>
    <source>
        <strain evidence="6 7">DSM 26963</strain>
    </source>
</reference>
<keyword evidence="2" id="KW-0805">Transcription regulation</keyword>
<dbReference type="PRINTS" id="PR00039">
    <property type="entry name" value="HTHLYSR"/>
</dbReference>
<keyword evidence="3 6" id="KW-0238">DNA-binding</keyword>
<dbReference type="InterPro" id="IPR036388">
    <property type="entry name" value="WH-like_DNA-bd_sf"/>
</dbReference>
<evidence type="ECO:0000259" key="5">
    <source>
        <dbReference type="PROSITE" id="PS50931"/>
    </source>
</evidence>
<protein>
    <submittedName>
        <fullName evidence="6">DNA-binding transcriptional LysR family regulator</fullName>
    </submittedName>
</protein>